<evidence type="ECO:0000256" key="1">
    <source>
        <dbReference type="SAM" id="SignalP"/>
    </source>
</evidence>
<evidence type="ECO:0000313" key="3">
    <source>
        <dbReference type="Proteomes" id="UP001233172"/>
    </source>
</evidence>
<keyword evidence="1" id="KW-0732">Signal</keyword>
<sequence length="202" mass="22576">MMCFKWPISGFLVASLLAASLLAQEESAQEAAQDTTSSPEIDKDKLDQKFDSKVSNVVDTICKNLDEPQERELHERGLWKSIKKGAKAVAVAKILFGRRDKTDGEAGEKEVDTSNVKRSWLRKTWRRVRPWVTAARVVYALGKRMSEDEDVLDQSLLMVTRQVEDSTTEKVCSSEESERLKAVKKAAEDLNKLVALSEAAGC</sequence>
<reference evidence="2" key="1">
    <citation type="journal article" date="2023" name="PLoS Negl. Trop. Dis.">
        <title>A genome sequence for Biomphalaria pfeifferi, the major vector snail for the human-infecting parasite Schistosoma mansoni.</title>
        <authorList>
            <person name="Bu L."/>
            <person name="Lu L."/>
            <person name="Laidemitt M.R."/>
            <person name="Zhang S.M."/>
            <person name="Mutuku M."/>
            <person name="Mkoji G."/>
            <person name="Steinauer M."/>
            <person name="Loker E.S."/>
        </authorList>
    </citation>
    <scope>NUCLEOTIDE SEQUENCE</scope>
    <source>
        <strain evidence="2">KasaAsao</strain>
    </source>
</reference>
<protein>
    <submittedName>
        <fullName evidence="2">Uncharacterized protein</fullName>
    </submittedName>
</protein>
<accession>A0AAD8BJL4</accession>
<gene>
    <name evidence="2" type="ORF">Bpfe_015132</name>
</gene>
<evidence type="ECO:0000313" key="2">
    <source>
        <dbReference type="EMBL" id="KAK0055372.1"/>
    </source>
</evidence>
<reference evidence="2" key="2">
    <citation type="submission" date="2023-04" db="EMBL/GenBank/DDBJ databases">
        <authorList>
            <person name="Bu L."/>
            <person name="Lu L."/>
            <person name="Laidemitt M.R."/>
            <person name="Zhang S.M."/>
            <person name="Mutuku M."/>
            <person name="Mkoji G."/>
            <person name="Steinauer M."/>
            <person name="Loker E.S."/>
        </authorList>
    </citation>
    <scope>NUCLEOTIDE SEQUENCE</scope>
    <source>
        <strain evidence="2">KasaAsao</strain>
        <tissue evidence="2">Whole Snail</tissue>
    </source>
</reference>
<organism evidence="2 3">
    <name type="scientific">Biomphalaria pfeifferi</name>
    <name type="common">Bloodfluke planorb</name>
    <name type="synonym">Freshwater snail</name>
    <dbReference type="NCBI Taxonomy" id="112525"/>
    <lineage>
        <taxon>Eukaryota</taxon>
        <taxon>Metazoa</taxon>
        <taxon>Spiralia</taxon>
        <taxon>Lophotrochozoa</taxon>
        <taxon>Mollusca</taxon>
        <taxon>Gastropoda</taxon>
        <taxon>Heterobranchia</taxon>
        <taxon>Euthyneura</taxon>
        <taxon>Panpulmonata</taxon>
        <taxon>Hygrophila</taxon>
        <taxon>Lymnaeoidea</taxon>
        <taxon>Planorbidae</taxon>
        <taxon>Biomphalaria</taxon>
    </lineage>
</organism>
<feature type="chain" id="PRO_5041975382" evidence="1">
    <location>
        <begin position="24"/>
        <end position="202"/>
    </location>
</feature>
<dbReference type="EMBL" id="JASAOG010000070">
    <property type="protein sequence ID" value="KAK0055372.1"/>
    <property type="molecule type" value="Genomic_DNA"/>
</dbReference>
<feature type="signal peptide" evidence="1">
    <location>
        <begin position="1"/>
        <end position="23"/>
    </location>
</feature>
<keyword evidence="3" id="KW-1185">Reference proteome</keyword>
<name>A0AAD8BJL4_BIOPF</name>
<comment type="caution">
    <text evidence="2">The sequence shown here is derived from an EMBL/GenBank/DDBJ whole genome shotgun (WGS) entry which is preliminary data.</text>
</comment>
<proteinExistence type="predicted"/>
<dbReference type="AlphaFoldDB" id="A0AAD8BJL4"/>
<dbReference type="Proteomes" id="UP001233172">
    <property type="component" value="Unassembled WGS sequence"/>
</dbReference>